<dbReference type="EC" id="2.7.11.1" evidence="1"/>
<dbReference type="EMBL" id="CAAALY010010789">
    <property type="protein sequence ID" value="VEL11080.1"/>
    <property type="molecule type" value="Genomic_DNA"/>
</dbReference>
<reference evidence="11" key="1">
    <citation type="submission" date="2018-11" db="EMBL/GenBank/DDBJ databases">
        <authorList>
            <consortium name="Pathogen Informatics"/>
        </authorList>
    </citation>
    <scope>NUCLEOTIDE SEQUENCE</scope>
</reference>
<dbReference type="InterPro" id="IPR000719">
    <property type="entry name" value="Prot_kinase_dom"/>
</dbReference>
<dbReference type="GO" id="GO:0005737">
    <property type="term" value="C:cytoplasm"/>
    <property type="evidence" value="ECO:0007669"/>
    <property type="project" value="TreeGrafter"/>
</dbReference>
<dbReference type="PANTHER" id="PTHR22988:SF71">
    <property type="entry name" value="CITRON RHO-INTERACTING KINASE"/>
    <property type="match status" value="1"/>
</dbReference>
<evidence type="ECO:0000259" key="10">
    <source>
        <dbReference type="PROSITE" id="PS50011"/>
    </source>
</evidence>
<evidence type="ECO:0000256" key="8">
    <source>
        <dbReference type="ARBA" id="ARBA00047899"/>
    </source>
</evidence>
<dbReference type="Proteomes" id="UP000784294">
    <property type="component" value="Unassembled WGS sequence"/>
</dbReference>
<dbReference type="SUPFAM" id="SSF56112">
    <property type="entry name" value="Protein kinase-like (PK-like)"/>
    <property type="match status" value="1"/>
</dbReference>
<dbReference type="SMART" id="SM00220">
    <property type="entry name" value="S_TKc"/>
    <property type="match status" value="1"/>
</dbReference>
<keyword evidence="6" id="KW-0418">Kinase</keyword>
<dbReference type="InterPro" id="IPR050839">
    <property type="entry name" value="Rho-assoc_Ser/Thr_Kinase"/>
</dbReference>
<organism evidence="11 12">
    <name type="scientific">Protopolystoma xenopodis</name>
    <dbReference type="NCBI Taxonomy" id="117903"/>
    <lineage>
        <taxon>Eukaryota</taxon>
        <taxon>Metazoa</taxon>
        <taxon>Spiralia</taxon>
        <taxon>Lophotrochozoa</taxon>
        <taxon>Platyhelminthes</taxon>
        <taxon>Monogenea</taxon>
        <taxon>Polyopisthocotylea</taxon>
        <taxon>Polystomatidea</taxon>
        <taxon>Polystomatidae</taxon>
        <taxon>Protopolystoma</taxon>
    </lineage>
</organism>
<dbReference type="GO" id="GO:0031032">
    <property type="term" value="P:actomyosin structure organization"/>
    <property type="evidence" value="ECO:0007669"/>
    <property type="project" value="TreeGrafter"/>
</dbReference>
<comment type="caution">
    <text evidence="11">The sequence shown here is derived from an EMBL/GenBank/DDBJ whole genome shotgun (WGS) entry which is preliminary data.</text>
</comment>
<evidence type="ECO:0000256" key="2">
    <source>
        <dbReference type="ARBA" id="ARBA00022527"/>
    </source>
</evidence>
<protein>
    <recommendedName>
        <fullName evidence="1">non-specific serine/threonine protein kinase</fullName>
        <ecNumber evidence="1">2.7.11.1</ecNumber>
    </recommendedName>
</protein>
<name>A0A448WGE2_9PLAT</name>
<dbReference type="GO" id="GO:0005856">
    <property type="term" value="C:cytoskeleton"/>
    <property type="evidence" value="ECO:0007669"/>
    <property type="project" value="TreeGrafter"/>
</dbReference>
<evidence type="ECO:0000256" key="1">
    <source>
        <dbReference type="ARBA" id="ARBA00012513"/>
    </source>
</evidence>
<keyword evidence="7" id="KW-0067">ATP-binding</keyword>
<dbReference type="PROSITE" id="PS50011">
    <property type="entry name" value="PROTEIN_KINASE_DOM"/>
    <property type="match status" value="1"/>
</dbReference>
<dbReference type="Pfam" id="PF00069">
    <property type="entry name" value="Pkinase"/>
    <property type="match status" value="1"/>
</dbReference>
<dbReference type="GO" id="GO:0005524">
    <property type="term" value="F:ATP binding"/>
    <property type="evidence" value="ECO:0007669"/>
    <property type="project" value="UniProtKB-KW"/>
</dbReference>
<evidence type="ECO:0000256" key="5">
    <source>
        <dbReference type="ARBA" id="ARBA00022741"/>
    </source>
</evidence>
<evidence type="ECO:0000256" key="7">
    <source>
        <dbReference type="ARBA" id="ARBA00022840"/>
    </source>
</evidence>
<gene>
    <name evidence="11" type="ORF">PXEA_LOCUS4520</name>
</gene>
<keyword evidence="4" id="KW-0808">Transferase</keyword>
<accession>A0A448WGE2</accession>
<evidence type="ECO:0000256" key="9">
    <source>
        <dbReference type="ARBA" id="ARBA00048679"/>
    </source>
</evidence>
<dbReference type="PANTHER" id="PTHR22988">
    <property type="entry name" value="MYOTONIC DYSTROPHY S/T KINASE-RELATED"/>
    <property type="match status" value="1"/>
</dbReference>
<dbReference type="OrthoDB" id="2156623at2759"/>
<sequence>MEYMPGGDLYYWLEEFETFTDPQARFYLAETVLALEALHNLGYIHRDLKPDNMLLDARGHLKLADFGSCVRVGPQGVHFCTSPIGTPDYISPEMLNCQSKAGDIGPECDWWALGIIAFEMLVGEPAFYGQSLVETYSRILGHEKALKFPTDTDNMTSAGEDFIRTLLRPANLRLGSREPSTPGGPTGATAVKQHVYFADVVWSQLRSMVGGP</sequence>
<dbReference type="InterPro" id="IPR008271">
    <property type="entry name" value="Ser/Thr_kinase_AS"/>
</dbReference>
<keyword evidence="5" id="KW-0547">Nucleotide-binding</keyword>
<dbReference type="PROSITE" id="PS00108">
    <property type="entry name" value="PROTEIN_KINASE_ST"/>
    <property type="match status" value="1"/>
</dbReference>
<evidence type="ECO:0000313" key="12">
    <source>
        <dbReference type="Proteomes" id="UP000784294"/>
    </source>
</evidence>
<evidence type="ECO:0000256" key="3">
    <source>
        <dbReference type="ARBA" id="ARBA00022553"/>
    </source>
</evidence>
<comment type="catalytic activity">
    <reaction evidence="8">
        <text>L-threonyl-[protein] + ATP = O-phospho-L-threonyl-[protein] + ADP + H(+)</text>
        <dbReference type="Rhea" id="RHEA:46608"/>
        <dbReference type="Rhea" id="RHEA-COMP:11060"/>
        <dbReference type="Rhea" id="RHEA-COMP:11605"/>
        <dbReference type="ChEBI" id="CHEBI:15378"/>
        <dbReference type="ChEBI" id="CHEBI:30013"/>
        <dbReference type="ChEBI" id="CHEBI:30616"/>
        <dbReference type="ChEBI" id="CHEBI:61977"/>
        <dbReference type="ChEBI" id="CHEBI:456216"/>
        <dbReference type="EC" id="2.7.11.1"/>
    </reaction>
</comment>
<evidence type="ECO:0000256" key="6">
    <source>
        <dbReference type="ARBA" id="ARBA00022777"/>
    </source>
</evidence>
<comment type="catalytic activity">
    <reaction evidence="9">
        <text>L-seryl-[protein] + ATP = O-phospho-L-seryl-[protein] + ADP + H(+)</text>
        <dbReference type="Rhea" id="RHEA:17989"/>
        <dbReference type="Rhea" id="RHEA-COMP:9863"/>
        <dbReference type="Rhea" id="RHEA-COMP:11604"/>
        <dbReference type="ChEBI" id="CHEBI:15378"/>
        <dbReference type="ChEBI" id="CHEBI:29999"/>
        <dbReference type="ChEBI" id="CHEBI:30616"/>
        <dbReference type="ChEBI" id="CHEBI:83421"/>
        <dbReference type="ChEBI" id="CHEBI:456216"/>
        <dbReference type="EC" id="2.7.11.1"/>
    </reaction>
</comment>
<feature type="domain" description="Protein kinase" evidence="10">
    <location>
        <begin position="1"/>
        <end position="197"/>
    </location>
</feature>
<dbReference type="FunFam" id="1.10.510.10:FF:000024">
    <property type="entry name" value="Probable serine/threonine-protein kinase cot-1"/>
    <property type="match status" value="1"/>
</dbReference>
<evidence type="ECO:0000256" key="4">
    <source>
        <dbReference type="ARBA" id="ARBA00022679"/>
    </source>
</evidence>
<keyword evidence="2" id="KW-0723">Serine/threonine-protein kinase</keyword>
<dbReference type="GO" id="GO:0004674">
    <property type="term" value="F:protein serine/threonine kinase activity"/>
    <property type="evidence" value="ECO:0007669"/>
    <property type="project" value="UniProtKB-KW"/>
</dbReference>
<dbReference type="InterPro" id="IPR011009">
    <property type="entry name" value="Kinase-like_dom_sf"/>
</dbReference>
<dbReference type="Gene3D" id="1.10.510.10">
    <property type="entry name" value="Transferase(Phosphotransferase) domain 1"/>
    <property type="match status" value="1"/>
</dbReference>
<keyword evidence="3" id="KW-0597">Phosphoprotein</keyword>
<proteinExistence type="predicted"/>
<dbReference type="AlphaFoldDB" id="A0A448WGE2"/>
<evidence type="ECO:0000313" key="11">
    <source>
        <dbReference type="EMBL" id="VEL11080.1"/>
    </source>
</evidence>
<keyword evidence="12" id="KW-1185">Reference proteome</keyword>